<dbReference type="RefSeq" id="WP_116616440.1">
    <property type="nucleotide sequence ID" value="NZ_CALDWB010000021.1"/>
</dbReference>
<sequence length="192" mass="22268">MKKQLTVLLLALILANSANAQVYKDIKQTPKERLNTLLRDIKRGIQKTGDSLNELLGYDSSRDKTLVEIDGVMYMPVYTTNRFTADSTGMYVACRADFMRRYSHANVISTVIPQETWDETVIKDNKKVVMYKRSVWCYVLAKDGEDGYINARYAFKQLRKPGQKWLTPEGYWPKFERADAIPNAHYKKLKKQ</sequence>
<dbReference type="OrthoDB" id="1076177at2"/>
<reference evidence="2 3" key="1">
    <citation type="submission" date="2018-05" db="EMBL/GenBank/DDBJ databases">
        <title>Genomic Encyclopedia of Type Strains, Phase IV (KMG-IV): sequencing the most valuable type-strain genomes for metagenomic binning, comparative biology and taxonomic classification.</title>
        <authorList>
            <person name="Goeker M."/>
        </authorList>
    </citation>
    <scope>NUCLEOTIDE SEQUENCE [LARGE SCALE GENOMIC DNA]</scope>
    <source>
        <strain evidence="2 3">DSM 100333</strain>
    </source>
</reference>
<evidence type="ECO:0008006" key="4">
    <source>
        <dbReference type="Google" id="ProtNLM"/>
    </source>
</evidence>
<name>A0A2U0U7S9_9BACT</name>
<feature type="signal peptide" evidence="1">
    <location>
        <begin position="1"/>
        <end position="20"/>
    </location>
</feature>
<feature type="chain" id="PRO_5015663215" description="SH3 domain-containing protein" evidence="1">
    <location>
        <begin position="21"/>
        <end position="192"/>
    </location>
</feature>
<proteinExistence type="predicted"/>
<organism evidence="2 3">
    <name type="scientific">Hallella colorans</name>
    <dbReference type="NCBI Taxonomy" id="1703337"/>
    <lineage>
        <taxon>Bacteria</taxon>
        <taxon>Pseudomonadati</taxon>
        <taxon>Bacteroidota</taxon>
        <taxon>Bacteroidia</taxon>
        <taxon>Bacteroidales</taxon>
        <taxon>Prevotellaceae</taxon>
        <taxon>Hallella</taxon>
    </lineage>
</organism>
<evidence type="ECO:0000313" key="2">
    <source>
        <dbReference type="EMBL" id="PVX53683.1"/>
    </source>
</evidence>
<comment type="caution">
    <text evidence="2">The sequence shown here is derived from an EMBL/GenBank/DDBJ whole genome shotgun (WGS) entry which is preliminary data.</text>
</comment>
<dbReference type="AlphaFoldDB" id="A0A2U0U7S9"/>
<accession>A0A2U0U7S9</accession>
<evidence type="ECO:0000313" key="3">
    <source>
        <dbReference type="Proteomes" id="UP000245870"/>
    </source>
</evidence>
<keyword evidence="3" id="KW-1185">Reference proteome</keyword>
<protein>
    <recommendedName>
        <fullName evidence="4">SH3 domain-containing protein</fullName>
    </recommendedName>
</protein>
<gene>
    <name evidence="2" type="ORF">C7379_10922</name>
</gene>
<keyword evidence="1" id="KW-0732">Signal</keyword>
<dbReference type="Proteomes" id="UP000245870">
    <property type="component" value="Unassembled WGS sequence"/>
</dbReference>
<evidence type="ECO:0000256" key="1">
    <source>
        <dbReference type="SAM" id="SignalP"/>
    </source>
</evidence>
<dbReference type="EMBL" id="QENY01000009">
    <property type="protein sequence ID" value="PVX53683.1"/>
    <property type="molecule type" value="Genomic_DNA"/>
</dbReference>